<sequence length="252" mass="28200">MANFNKGHEGLKNAFVLTPTSLEDPVLFNSREGLKAIETYGGVPKGELLSHVLRVRDEAWAKHTFPCIGMLAFLDFGISKLGIYPEILERRTARHDVDNMGVHLRRQVDEFLTQNLAPCRNPNGSHLHLLLGPSSQPALDASQGYMDPELWSDPETFDPLRFYRLRQAEGAQNSHLFVTANARHTSWGQGKHTCPGRFFAGHMIKVILSKLLLQYDVAVEEGTTRPINVVFGAAVLAAPKSKLRFRKRMALC</sequence>
<dbReference type="InterPro" id="IPR002403">
    <property type="entry name" value="Cyt_P450_E_grp-IV"/>
</dbReference>
<evidence type="ECO:0000256" key="3">
    <source>
        <dbReference type="ARBA" id="ARBA00022723"/>
    </source>
</evidence>
<dbReference type="PROSITE" id="PS00086">
    <property type="entry name" value="CYTOCHROME_P450"/>
    <property type="match status" value="1"/>
</dbReference>
<comment type="similarity">
    <text evidence="2 7">Belongs to the cytochrome P450 family.</text>
</comment>
<accession>A0ABR4ESK2</accession>
<dbReference type="InterPro" id="IPR017972">
    <property type="entry name" value="Cyt_P450_CS"/>
</dbReference>
<gene>
    <name evidence="8" type="ORF">FJTKL_08093</name>
</gene>
<evidence type="ECO:0000256" key="6">
    <source>
        <dbReference type="ARBA" id="ARBA00023033"/>
    </source>
</evidence>
<keyword evidence="3 7" id="KW-0479">Metal-binding</keyword>
<evidence type="ECO:0000256" key="5">
    <source>
        <dbReference type="ARBA" id="ARBA00023004"/>
    </source>
</evidence>
<evidence type="ECO:0000256" key="2">
    <source>
        <dbReference type="ARBA" id="ARBA00010617"/>
    </source>
</evidence>
<proteinExistence type="inferred from homology"/>
<dbReference type="PANTHER" id="PTHR46206">
    <property type="entry name" value="CYTOCHROME P450"/>
    <property type="match status" value="1"/>
</dbReference>
<protein>
    <recommendedName>
        <fullName evidence="10">Cytochrome P450</fullName>
    </recommendedName>
</protein>
<evidence type="ECO:0000313" key="9">
    <source>
        <dbReference type="Proteomes" id="UP001600888"/>
    </source>
</evidence>
<evidence type="ECO:0000256" key="4">
    <source>
        <dbReference type="ARBA" id="ARBA00023002"/>
    </source>
</evidence>
<dbReference type="InterPro" id="IPR036396">
    <property type="entry name" value="Cyt_P450_sf"/>
</dbReference>
<dbReference type="Gene3D" id="1.10.630.10">
    <property type="entry name" value="Cytochrome P450"/>
    <property type="match status" value="1"/>
</dbReference>
<dbReference type="Pfam" id="PF00067">
    <property type="entry name" value="p450"/>
    <property type="match status" value="1"/>
</dbReference>
<dbReference type="InterPro" id="IPR001128">
    <property type="entry name" value="Cyt_P450"/>
</dbReference>
<evidence type="ECO:0000256" key="1">
    <source>
        <dbReference type="ARBA" id="ARBA00001971"/>
    </source>
</evidence>
<name>A0ABR4ESK2_9PEZI</name>
<comment type="caution">
    <text evidence="8">The sequence shown here is derived from an EMBL/GenBank/DDBJ whole genome shotgun (WGS) entry which is preliminary data.</text>
</comment>
<keyword evidence="4 7" id="KW-0560">Oxidoreductase</keyword>
<dbReference type="SUPFAM" id="SSF48264">
    <property type="entry name" value="Cytochrome P450"/>
    <property type="match status" value="1"/>
</dbReference>
<evidence type="ECO:0000256" key="7">
    <source>
        <dbReference type="RuleBase" id="RU000461"/>
    </source>
</evidence>
<keyword evidence="5 7" id="KW-0408">Iron</keyword>
<keyword evidence="6 7" id="KW-0503">Monooxygenase</keyword>
<comment type="cofactor">
    <cofactor evidence="1">
        <name>heme</name>
        <dbReference type="ChEBI" id="CHEBI:30413"/>
    </cofactor>
</comment>
<reference evidence="8 9" key="1">
    <citation type="submission" date="2024-03" db="EMBL/GenBank/DDBJ databases">
        <title>A high-quality draft genome sequence of Diaporthe vaccinii, a causative agent of upright dieback and viscid rot disease in cranberry plants.</title>
        <authorList>
            <person name="Sarrasin M."/>
            <person name="Lang B.F."/>
            <person name="Burger G."/>
        </authorList>
    </citation>
    <scope>NUCLEOTIDE SEQUENCE [LARGE SCALE GENOMIC DNA]</scope>
    <source>
        <strain evidence="8 9">IS7</strain>
    </source>
</reference>
<organism evidence="8 9">
    <name type="scientific">Diaporthe vaccinii</name>
    <dbReference type="NCBI Taxonomy" id="105482"/>
    <lineage>
        <taxon>Eukaryota</taxon>
        <taxon>Fungi</taxon>
        <taxon>Dikarya</taxon>
        <taxon>Ascomycota</taxon>
        <taxon>Pezizomycotina</taxon>
        <taxon>Sordariomycetes</taxon>
        <taxon>Sordariomycetidae</taxon>
        <taxon>Diaporthales</taxon>
        <taxon>Diaporthaceae</taxon>
        <taxon>Diaporthe</taxon>
        <taxon>Diaporthe eres species complex</taxon>
    </lineage>
</organism>
<dbReference type="Proteomes" id="UP001600888">
    <property type="component" value="Unassembled WGS sequence"/>
</dbReference>
<dbReference type="PRINTS" id="PR00465">
    <property type="entry name" value="EP450IV"/>
</dbReference>
<keyword evidence="9" id="KW-1185">Reference proteome</keyword>
<evidence type="ECO:0000313" key="8">
    <source>
        <dbReference type="EMBL" id="KAL2285408.1"/>
    </source>
</evidence>
<dbReference type="EMBL" id="JBAWTH010000030">
    <property type="protein sequence ID" value="KAL2285408.1"/>
    <property type="molecule type" value="Genomic_DNA"/>
</dbReference>
<evidence type="ECO:0008006" key="10">
    <source>
        <dbReference type="Google" id="ProtNLM"/>
    </source>
</evidence>
<keyword evidence="7" id="KW-0349">Heme</keyword>